<evidence type="ECO:0000313" key="5">
    <source>
        <dbReference type="Proteomes" id="UP000078340"/>
    </source>
</evidence>
<dbReference type="Proteomes" id="UP000078340">
    <property type="component" value="Unassembled WGS sequence"/>
</dbReference>
<reference evidence="4 5" key="1">
    <citation type="submission" date="2016-02" db="EMBL/GenBank/DDBJ databases">
        <title>Biosynthesis of antibiotic leucinostatins and their inhibition on Phytophthora in bio-control Purpureocillium lilacinum.</title>
        <authorList>
            <person name="Wang G."/>
            <person name="Liu Z."/>
            <person name="Lin R."/>
            <person name="Li E."/>
            <person name="Mao Z."/>
            <person name="Ling J."/>
            <person name="Yin W."/>
            <person name="Xie B."/>
        </authorList>
    </citation>
    <scope>NUCLEOTIDE SEQUENCE [LARGE SCALE GENOMIC DNA]</scope>
    <source>
        <strain evidence="4">PLFJ-1</strain>
    </source>
</reference>
<evidence type="ECO:0000313" key="6">
    <source>
        <dbReference type="Proteomes" id="UP001287286"/>
    </source>
</evidence>
<feature type="region of interest" description="Disordered" evidence="1">
    <location>
        <begin position="295"/>
        <end position="322"/>
    </location>
</feature>
<accession>A0A179GEW1</accession>
<feature type="chain" id="PRO_5008102572" evidence="2">
    <location>
        <begin position="18"/>
        <end position="322"/>
    </location>
</feature>
<reference evidence="3 6" key="3">
    <citation type="journal article" date="2024" name="Microbiol. Resour. Announc.">
        <title>Genome annotations for the ascomycete fungi Trichoderma harzianum, Trichoderma aggressivum, and Purpureocillium lilacinum.</title>
        <authorList>
            <person name="Beijen E.P.W."/>
            <person name="Ohm R.A."/>
        </authorList>
    </citation>
    <scope>NUCLEOTIDE SEQUENCE [LARGE SCALE GENOMIC DNA]</scope>
    <source>
        <strain evidence="3 6">CBS 150709</strain>
    </source>
</reference>
<gene>
    <name evidence="3" type="ORF">Purlil1_5238</name>
    <name evidence="4" type="ORF">VFPFJ_10675</name>
</gene>
<evidence type="ECO:0000313" key="4">
    <source>
        <dbReference type="EMBL" id="OAQ75911.1"/>
    </source>
</evidence>
<name>A0A179GEW1_PURLI</name>
<dbReference type="KEGG" id="plj:28892792"/>
<proteinExistence type="predicted"/>
<keyword evidence="6" id="KW-1185">Reference proteome</keyword>
<protein>
    <submittedName>
        <fullName evidence="4">Uncharacterized protein</fullName>
    </submittedName>
</protein>
<dbReference type="GeneID" id="28892792"/>
<evidence type="ECO:0000256" key="2">
    <source>
        <dbReference type="SAM" id="SignalP"/>
    </source>
</evidence>
<feature type="compositionally biased region" description="Polar residues" evidence="1">
    <location>
        <begin position="311"/>
        <end position="322"/>
    </location>
</feature>
<comment type="caution">
    <text evidence="4">The sequence shown here is derived from an EMBL/GenBank/DDBJ whole genome shotgun (WGS) entry which is preliminary data.</text>
</comment>
<dbReference type="Proteomes" id="UP001287286">
    <property type="component" value="Unassembled WGS sequence"/>
</dbReference>
<dbReference type="EMBL" id="LSBI01000015">
    <property type="protein sequence ID" value="OAQ75911.1"/>
    <property type="molecule type" value="Genomic_DNA"/>
</dbReference>
<organism evidence="4 5">
    <name type="scientific">Purpureocillium lilacinum</name>
    <name type="common">Paecilomyces lilacinus</name>
    <dbReference type="NCBI Taxonomy" id="33203"/>
    <lineage>
        <taxon>Eukaryota</taxon>
        <taxon>Fungi</taxon>
        <taxon>Dikarya</taxon>
        <taxon>Ascomycota</taxon>
        <taxon>Pezizomycotina</taxon>
        <taxon>Sordariomycetes</taxon>
        <taxon>Hypocreomycetidae</taxon>
        <taxon>Hypocreales</taxon>
        <taxon>Ophiocordycipitaceae</taxon>
        <taxon>Purpureocillium</taxon>
    </lineage>
</organism>
<keyword evidence="2" id="KW-0732">Signal</keyword>
<feature type="signal peptide" evidence="2">
    <location>
        <begin position="1"/>
        <end position="17"/>
    </location>
</feature>
<reference evidence="3" key="2">
    <citation type="submission" date="2023-11" db="EMBL/GenBank/DDBJ databases">
        <authorList>
            <person name="Beijen E."/>
            <person name="Ohm R.A."/>
        </authorList>
    </citation>
    <scope>NUCLEOTIDE SEQUENCE</scope>
    <source>
        <strain evidence="3">CBS 150709</strain>
    </source>
</reference>
<evidence type="ECO:0000256" key="1">
    <source>
        <dbReference type="SAM" id="MobiDB-lite"/>
    </source>
</evidence>
<dbReference type="AlphaFoldDB" id="A0A179GEW1"/>
<sequence length="322" mass="33825">MKATYTVLATLLGAAAAGPLDSRQLGLSPAEVTEIGTDACPDYYYGARGKCDEKIKMCFKATGSSKDKAKVTKCVKAANDICPDSDAECNEQVSSCISDLGANSSKEMAPYSLDKGVLKECVKQAQEKAAGEKPAETSADPTPLEKLKAKHCAGPQTEQSLPAEECEAELKKCIDQASSGEKLDESTVDGCMANKSPIIGKWKDLMAKHCPGEPEGCEHNLASCAKIEPGKKLDESTVDGCMANKSPIIGKWKDLKAKHCPGEPEGCEYKLASCVKTKPGEELDESAIPDCMKATQAPGEKAEGQYAAAEGTSSGRPSCGSA</sequence>
<evidence type="ECO:0000313" key="3">
    <source>
        <dbReference type="EMBL" id="KAK4090566.1"/>
    </source>
</evidence>
<dbReference type="EMBL" id="JAWRVI010000015">
    <property type="protein sequence ID" value="KAK4090566.1"/>
    <property type="molecule type" value="Genomic_DNA"/>
</dbReference>